<dbReference type="Proteomes" id="UP001633002">
    <property type="component" value="Unassembled WGS sequence"/>
</dbReference>
<evidence type="ECO:0000313" key="2">
    <source>
        <dbReference type="EMBL" id="KAL3698564.1"/>
    </source>
</evidence>
<reference evidence="2 3" key="1">
    <citation type="submission" date="2024-09" db="EMBL/GenBank/DDBJ databases">
        <title>Chromosome-scale assembly of Riccia sorocarpa.</title>
        <authorList>
            <person name="Paukszto L."/>
        </authorList>
    </citation>
    <scope>NUCLEOTIDE SEQUENCE [LARGE SCALE GENOMIC DNA]</scope>
    <source>
        <strain evidence="2">LP-2024</strain>
        <tissue evidence="2">Aerial parts of the thallus</tissue>
    </source>
</reference>
<name>A0ABD3I7L8_9MARC</name>
<sequence>MKPHLSFLEDNEDFATVEESELASIFKLEEGTGSIYIRVEDREGSDSDGDALLVGRTVAPNECFPPSWNLHILKEGRYVVYGTCVKDTELSGPSTLKDFVGSGIGLTSTVSVGADYSTLKSGYSSPDTGDGKEFVNSFNDFISRTPFESSPPLPGDINTVTVNRSLREARHEKITDSWRADKDVRVVQRRRTVDGVHKIARKIAKEEVKGAGAPFFKRKEQSMPQVVIPNHSEGEDVDGSSRGKRRFTDGRSTSLPISISSDTDSSVDPEESAEIPFHSIPFHSPARTADEDVIEHDAAKDIIYYDVSVRQFDLDVIETDVDETQWHIARTSGTSPACRARTGGQERSRRPICGAFVARRASGRFPAPTFRQPQQTFRNTRFASDRHGYA</sequence>
<keyword evidence="3" id="KW-1185">Reference proteome</keyword>
<dbReference type="AlphaFoldDB" id="A0ABD3I7L8"/>
<feature type="compositionally biased region" description="Low complexity" evidence="1">
    <location>
        <begin position="252"/>
        <end position="264"/>
    </location>
</feature>
<organism evidence="2 3">
    <name type="scientific">Riccia sorocarpa</name>
    <dbReference type="NCBI Taxonomy" id="122646"/>
    <lineage>
        <taxon>Eukaryota</taxon>
        <taxon>Viridiplantae</taxon>
        <taxon>Streptophyta</taxon>
        <taxon>Embryophyta</taxon>
        <taxon>Marchantiophyta</taxon>
        <taxon>Marchantiopsida</taxon>
        <taxon>Marchantiidae</taxon>
        <taxon>Marchantiales</taxon>
        <taxon>Ricciaceae</taxon>
        <taxon>Riccia</taxon>
    </lineage>
</organism>
<dbReference type="EMBL" id="JBJQOH010000002">
    <property type="protein sequence ID" value="KAL3698564.1"/>
    <property type="molecule type" value="Genomic_DNA"/>
</dbReference>
<evidence type="ECO:0000313" key="3">
    <source>
        <dbReference type="Proteomes" id="UP001633002"/>
    </source>
</evidence>
<protein>
    <submittedName>
        <fullName evidence="2">Uncharacterized protein</fullName>
    </submittedName>
</protein>
<proteinExistence type="predicted"/>
<gene>
    <name evidence="2" type="ORF">R1sor_012640</name>
</gene>
<evidence type="ECO:0000256" key="1">
    <source>
        <dbReference type="SAM" id="MobiDB-lite"/>
    </source>
</evidence>
<feature type="region of interest" description="Disordered" evidence="1">
    <location>
        <begin position="219"/>
        <end position="284"/>
    </location>
</feature>
<comment type="caution">
    <text evidence="2">The sequence shown here is derived from an EMBL/GenBank/DDBJ whole genome shotgun (WGS) entry which is preliminary data.</text>
</comment>
<accession>A0ABD3I7L8</accession>